<dbReference type="PANTHER" id="PTHR24198:SF165">
    <property type="entry name" value="ANKYRIN REPEAT-CONTAINING PROTEIN-RELATED"/>
    <property type="match status" value="1"/>
</dbReference>
<comment type="caution">
    <text evidence="4">The sequence shown here is derived from an EMBL/GenBank/DDBJ whole genome shotgun (WGS) entry which is preliminary data.</text>
</comment>
<dbReference type="InterPro" id="IPR036770">
    <property type="entry name" value="Ankyrin_rpt-contain_sf"/>
</dbReference>
<accession>A0AAN9VYI6</accession>
<dbReference type="SUPFAM" id="SSF48403">
    <property type="entry name" value="Ankyrin repeat"/>
    <property type="match status" value="2"/>
</dbReference>
<feature type="repeat" description="ANK" evidence="3">
    <location>
        <begin position="101"/>
        <end position="133"/>
    </location>
</feature>
<evidence type="ECO:0000256" key="3">
    <source>
        <dbReference type="PROSITE-ProRule" id="PRU00023"/>
    </source>
</evidence>
<dbReference type="PRINTS" id="PR01415">
    <property type="entry name" value="ANKYRIN"/>
</dbReference>
<reference evidence="4 5" key="1">
    <citation type="submission" date="2024-03" db="EMBL/GenBank/DDBJ databases">
        <title>The genome assembly and annotation of the cricket Gryllus longicercus Weissman &amp; Gray.</title>
        <authorList>
            <person name="Szrajer S."/>
            <person name="Gray D."/>
            <person name="Ylla G."/>
        </authorList>
    </citation>
    <scope>NUCLEOTIDE SEQUENCE [LARGE SCALE GENOMIC DNA]</scope>
    <source>
        <strain evidence="4">DAG 2021-001</strain>
        <tissue evidence="4">Whole body minus gut</tissue>
    </source>
</reference>
<dbReference type="AlphaFoldDB" id="A0AAN9VYI6"/>
<feature type="repeat" description="ANK" evidence="3">
    <location>
        <begin position="68"/>
        <end position="100"/>
    </location>
</feature>
<keyword evidence="1" id="KW-0677">Repeat</keyword>
<keyword evidence="2 3" id="KW-0040">ANK repeat</keyword>
<gene>
    <name evidence="4" type="ORF">R5R35_002758</name>
</gene>
<evidence type="ECO:0000313" key="5">
    <source>
        <dbReference type="Proteomes" id="UP001378592"/>
    </source>
</evidence>
<sequence>MNGFTPMMTAASHGHAHLVRLLMEKGADPHHIDSEHNSALHLATINGSREVVQLLLEKGLDVQAKGTHGRTALHDAAGFGHVELIDMLLAKESDISALADNEITPLLLAAKAGHANAVEILLARGASVQEQGLIERMAGGCDVDEEKIHLVQAAKGGSARALKALFFGGATAQPPVTRMALKRALNAEVVWALMDIDPDNFRSAAEDALLALATDGNTPALTAVLATRVELSKERLASALKAAAKHNRADCVAALLDAGVADEKHEGLLEAVKNRHTTCLAEFLRRGIPDDQKVKALTVARETSQVEVMRMLVESGANPFAVDSKDVWGLIRRFQEQKMLAIA</sequence>
<evidence type="ECO:0000256" key="1">
    <source>
        <dbReference type="ARBA" id="ARBA00022737"/>
    </source>
</evidence>
<dbReference type="InterPro" id="IPR002110">
    <property type="entry name" value="Ankyrin_rpt"/>
</dbReference>
<evidence type="ECO:0000313" key="4">
    <source>
        <dbReference type="EMBL" id="KAK7872301.1"/>
    </source>
</evidence>
<dbReference type="PANTHER" id="PTHR24198">
    <property type="entry name" value="ANKYRIN REPEAT AND PROTEIN KINASE DOMAIN-CONTAINING PROTEIN"/>
    <property type="match status" value="1"/>
</dbReference>
<feature type="repeat" description="ANK" evidence="3">
    <location>
        <begin position="2"/>
        <end position="34"/>
    </location>
</feature>
<evidence type="ECO:0000256" key="2">
    <source>
        <dbReference type="ARBA" id="ARBA00023043"/>
    </source>
</evidence>
<dbReference type="Pfam" id="PF12796">
    <property type="entry name" value="Ank_2"/>
    <property type="match status" value="2"/>
</dbReference>
<dbReference type="PROSITE" id="PS50088">
    <property type="entry name" value="ANK_REPEAT"/>
    <property type="match status" value="4"/>
</dbReference>
<dbReference type="SMART" id="SM00248">
    <property type="entry name" value="ANK"/>
    <property type="match status" value="6"/>
</dbReference>
<proteinExistence type="predicted"/>
<feature type="repeat" description="ANK" evidence="3">
    <location>
        <begin position="35"/>
        <end position="67"/>
    </location>
</feature>
<dbReference type="Gene3D" id="1.25.40.20">
    <property type="entry name" value="Ankyrin repeat-containing domain"/>
    <property type="match status" value="3"/>
</dbReference>
<organism evidence="4 5">
    <name type="scientific">Gryllus longicercus</name>
    <dbReference type="NCBI Taxonomy" id="2509291"/>
    <lineage>
        <taxon>Eukaryota</taxon>
        <taxon>Metazoa</taxon>
        <taxon>Ecdysozoa</taxon>
        <taxon>Arthropoda</taxon>
        <taxon>Hexapoda</taxon>
        <taxon>Insecta</taxon>
        <taxon>Pterygota</taxon>
        <taxon>Neoptera</taxon>
        <taxon>Polyneoptera</taxon>
        <taxon>Orthoptera</taxon>
        <taxon>Ensifera</taxon>
        <taxon>Gryllidea</taxon>
        <taxon>Grylloidea</taxon>
        <taxon>Gryllidae</taxon>
        <taxon>Gryllinae</taxon>
        <taxon>Gryllus</taxon>
    </lineage>
</organism>
<name>A0AAN9VYI6_9ORTH</name>
<dbReference type="PROSITE" id="PS50297">
    <property type="entry name" value="ANK_REP_REGION"/>
    <property type="match status" value="4"/>
</dbReference>
<dbReference type="EMBL" id="JAZDUA010000026">
    <property type="protein sequence ID" value="KAK7872301.1"/>
    <property type="molecule type" value="Genomic_DNA"/>
</dbReference>
<dbReference type="Proteomes" id="UP001378592">
    <property type="component" value="Unassembled WGS sequence"/>
</dbReference>
<protein>
    <submittedName>
        <fullName evidence="4">Uncharacterized protein</fullName>
    </submittedName>
</protein>
<keyword evidence="5" id="KW-1185">Reference proteome</keyword>